<reference evidence="2" key="1">
    <citation type="submission" date="2020-01" db="EMBL/GenBank/DDBJ databases">
        <authorList>
            <person name="Meier V. D."/>
            <person name="Meier V D."/>
        </authorList>
    </citation>
    <scope>NUCLEOTIDE SEQUENCE</scope>
    <source>
        <strain evidence="2">HLG_WM_MAG_10</strain>
    </source>
</reference>
<dbReference type="EMBL" id="CACVAQ010000327">
    <property type="protein sequence ID" value="CAA6823376.1"/>
    <property type="molecule type" value="Genomic_DNA"/>
</dbReference>
<dbReference type="NCBIfam" id="TIGR04131">
    <property type="entry name" value="Bac_Flav_CTERM"/>
    <property type="match status" value="1"/>
</dbReference>
<evidence type="ECO:0000313" key="2">
    <source>
        <dbReference type="EMBL" id="CAA6823376.1"/>
    </source>
</evidence>
<feature type="signal peptide" evidence="1">
    <location>
        <begin position="1"/>
        <end position="23"/>
    </location>
</feature>
<feature type="chain" id="PRO_5027849758" evidence="1">
    <location>
        <begin position="24"/>
        <end position="1213"/>
    </location>
</feature>
<name>A0A6S6U758_9BACT</name>
<evidence type="ECO:0000256" key="1">
    <source>
        <dbReference type="SAM" id="SignalP"/>
    </source>
</evidence>
<dbReference type="SUPFAM" id="SSF49265">
    <property type="entry name" value="Fibronectin type III"/>
    <property type="match status" value="1"/>
</dbReference>
<dbReference type="InterPro" id="IPR026341">
    <property type="entry name" value="T9SS_type_B"/>
</dbReference>
<dbReference type="Gene3D" id="2.60.40.740">
    <property type="match status" value="2"/>
</dbReference>
<protein>
    <submittedName>
        <fullName evidence="2">Internalin, putative</fullName>
    </submittedName>
</protein>
<accession>A0A6S6U758</accession>
<dbReference type="AlphaFoldDB" id="A0A6S6U758"/>
<gene>
    <name evidence="2" type="ORF">HELGO_WM19081</name>
</gene>
<sequence length="1213" mass="126094">MKQLYSIIALCCLSFCWFNQANAQATSCSDAFQSPFCSGIAQYAANFDGTGSGSGPQAPAGPNYDCLGTQGNPSYFSLAIEQTGIIDFTLDNTANTDIDFILWGPFSSVAAANLACDSMGQGNQWGDVADCSYSVLGQEQVNIPAAQAGEIYILMVTNYSNVSTDIFSTQNLGSGNIACPCEIPYTIDTISPVAGSQAYLTDTTNGINQFVVCPNELLSIKIGASGALNDTLSLYGPFTTVNDVFPTNSVLAVNPNAPTNYDSIAVFTLITPTSEEIGVNNFSMGLRNDLNTGGFSDSSCFDLINIQVVVPGVNLSDRNVCSGATFSVIADSIPSTTVGSSTYSWSQISGPVVTFSSTTTRTPMITVPITSSTSSNDSTIIVVDYNYGALCPMSDTMVLYYPDMSIAATALPDSVCAGYTTDLLVSLSDTLTPAVCDDYDVAIIPFAPLATTGGTAVTAFAATSIFSATDEGVSAALPVGFDFNFYCTNFDSFYIHTNGFITFNGLGPNSGFMPGATLPAAGDPNNIIALGWEDLDISNGGSINYYIVGTAPNRQLVVNFNGIQNWAGLTSVTSQAILNESDNSIEIHITENTLPFSTIGIENGNGTLAHYHSSLNPTQGQALGPTTNLAYRFSPKVFGPFYTWTPAATLSANDVVAPVATPTAATTYSVLVEDGICTYSDSVAIRMLSGLNTPVVTCDSSSFNSISFSWSDLGLPLTGFYQYSLDSGITWINAGTSLATTATGLMNNTSYTVFVRADDGTAGTCPLSPIGTTNCSTLNYSCTNNPAINIVLTPSNLLCNNDASGCVNAVVTGGSGSPMNLAWSTGAMDMDSICNLSAGTYTLVVTDTVSIGAGSPPISCIDSQSITITEPTALVITLDSFNNPSCTGYTDGAIFTSTLGGTPGYTYNWSNGDSTATISTISDGGFTVTVTDLNGCSVIGGPYSLAAATGVTASITTLIGNLSCDLQAIGALSAVATGGNNLTYSWSNGSTDSTISGLAAGTYTVTVTSSNGCTDTVSQTINAPIIPNLDAFVSVTGMTSVSVPLNTSVTLSAGSTGFDYNWTSIANPLTGNANIANTLLSTTSANPDPEGSYTYVVTASATTNDTTCSVTDTVWVTVEAPYQGMPSAFTPDGDGINDTFRPVMLTNDEVSTFIIYNRWGQIVYNGSEAHGNGWDGTFKGVAQPTGAYIYTIVYQKASDPEPRSIKGQLTLIR</sequence>
<dbReference type="InterPro" id="IPR036116">
    <property type="entry name" value="FN3_sf"/>
</dbReference>
<dbReference type="Pfam" id="PF13585">
    <property type="entry name" value="CHU_C"/>
    <property type="match status" value="1"/>
</dbReference>
<keyword evidence="1" id="KW-0732">Signal</keyword>
<proteinExistence type="predicted"/>
<organism evidence="2">
    <name type="scientific">uncultured Aureispira sp</name>
    <dbReference type="NCBI Taxonomy" id="1331704"/>
    <lineage>
        <taxon>Bacteria</taxon>
        <taxon>Pseudomonadati</taxon>
        <taxon>Bacteroidota</taxon>
        <taxon>Saprospiria</taxon>
        <taxon>Saprospirales</taxon>
        <taxon>Saprospiraceae</taxon>
        <taxon>Aureispira</taxon>
        <taxon>environmental samples</taxon>
    </lineage>
</organism>